<dbReference type="AlphaFoldDB" id="A0A8H6FVB4"/>
<evidence type="ECO:0000256" key="1">
    <source>
        <dbReference type="SAM" id="SignalP"/>
    </source>
</evidence>
<keyword evidence="1" id="KW-0732">Signal</keyword>
<feature type="signal peptide" evidence="1">
    <location>
        <begin position="1"/>
        <end position="18"/>
    </location>
</feature>
<dbReference type="OrthoDB" id="5275764at2759"/>
<sequence length="362" mass="39166">MHSRVWLAYAVICGPALSATLPAAPQSENTPTTSPSVLILPGNVSADLTNASYSNDVPDVNLLSLDSASQQPSNYSASLYDLPFRYDLPAVTSAAPQCNGTLYGTNLDRHSCFDAWQNLGSIPERVSWGPRGPGHNFQYRLPYRWSSDDGQCVIDITNYQTRDSDFASILEISHAADQVLKKCIDPLGGPAEGGFVANVGKNGRLIVVIRKYTPDVVCGQGFQAPDYPPPCLDTLSALPVSTQSLSFGRKGLPGVEWPLPWTYHASGSGCAVTLNIKSSTQEETIRWFDIWAGAVAADTSECHSCFTSANMDPSLDPEVGHSASFSLKHGRWLDHLELGTSADLETSSMYQTKETRRFPKSG</sequence>
<dbReference type="Proteomes" id="UP000578531">
    <property type="component" value="Unassembled WGS sequence"/>
</dbReference>
<accession>A0A8H6FVB4</accession>
<feature type="chain" id="PRO_5034365751" evidence="1">
    <location>
        <begin position="19"/>
        <end position="362"/>
    </location>
</feature>
<organism evidence="2 3">
    <name type="scientific">Letharia columbiana</name>
    <dbReference type="NCBI Taxonomy" id="112416"/>
    <lineage>
        <taxon>Eukaryota</taxon>
        <taxon>Fungi</taxon>
        <taxon>Dikarya</taxon>
        <taxon>Ascomycota</taxon>
        <taxon>Pezizomycotina</taxon>
        <taxon>Lecanoromycetes</taxon>
        <taxon>OSLEUM clade</taxon>
        <taxon>Lecanoromycetidae</taxon>
        <taxon>Lecanorales</taxon>
        <taxon>Lecanorineae</taxon>
        <taxon>Parmeliaceae</taxon>
        <taxon>Letharia</taxon>
    </lineage>
</organism>
<dbReference type="GeneID" id="59287809"/>
<comment type="caution">
    <text evidence="2">The sequence shown here is derived from an EMBL/GenBank/DDBJ whole genome shotgun (WGS) entry which is preliminary data.</text>
</comment>
<proteinExistence type="predicted"/>
<evidence type="ECO:0000313" key="3">
    <source>
        <dbReference type="Proteomes" id="UP000578531"/>
    </source>
</evidence>
<dbReference type="RefSeq" id="XP_037164833.1">
    <property type="nucleotide sequence ID" value="XM_037308059.1"/>
</dbReference>
<reference evidence="2 3" key="1">
    <citation type="journal article" date="2020" name="Genomics">
        <title>Complete, high-quality genomes from long-read metagenomic sequencing of two wolf lichen thalli reveals enigmatic genome architecture.</title>
        <authorList>
            <person name="McKenzie S.K."/>
            <person name="Walston R.F."/>
            <person name="Allen J.L."/>
        </authorList>
    </citation>
    <scope>NUCLEOTIDE SEQUENCE [LARGE SCALE GENOMIC DNA]</scope>
    <source>
        <strain evidence="2">WasteWater2</strain>
    </source>
</reference>
<name>A0A8H6FVB4_9LECA</name>
<gene>
    <name evidence="2" type="ORF">HO173_006148</name>
</gene>
<protein>
    <submittedName>
        <fullName evidence="2">Uncharacterized protein</fullName>
    </submittedName>
</protein>
<evidence type="ECO:0000313" key="2">
    <source>
        <dbReference type="EMBL" id="KAF6235465.1"/>
    </source>
</evidence>
<keyword evidence="3" id="KW-1185">Reference proteome</keyword>
<dbReference type="EMBL" id="JACCJC010000024">
    <property type="protein sequence ID" value="KAF6235465.1"/>
    <property type="molecule type" value="Genomic_DNA"/>
</dbReference>